<protein>
    <submittedName>
        <fullName evidence="2">ATP-binding domain-containing protein</fullName>
    </submittedName>
</protein>
<accession>A0A838WT89</accession>
<proteinExistence type="predicted"/>
<evidence type="ECO:0000313" key="3">
    <source>
        <dbReference type="Proteomes" id="UP000580709"/>
    </source>
</evidence>
<dbReference type="GO" id="GO:0000725">
    <property type="term" value="P:recombinational repair"/>
    <property type="evidence" value="ECO:0007669"/>
    <property type="project" value="TreeGrafter"/>
</dbReference>
<dbReference type="PANTHER" id="PTHR11070:SF45">
    <property type="entry name" value="DNA 3'-5' HELICASE"/>
    <property type="match status" value="1"/>
</dbReference>
<organism evidence="2 3">
    <name type="scientific">Corynebacterium sanguinis</name>
    <dbReference type="NCBI Taxonomy" id="2594913"/>
    <lineage>
        <taxon>Bacteria</taxon>
        <taxon>Bacillati</taxon>
        <taxon>Actinomycetota</taxon>
        <taxon>Actinomycetes</taxon>
        <taxon>Mycobacteriales</taxon>
        <taxon>Corynebacteriaceae</taxon>
        <taxon>Corynebacterium</taxon>
    </lineage>
</organism>
<keyword evidence="3" id="KW-1185">Reference proteome</keyword>
<dbReference type="SUPFAM" id="SSF52540">
    <property type="entry name" value="P-loop containing nucleoside triphosphate hydrolases"/>
    <property type="match status" value="1"/>
</dbReference>
<dbReference type="GO" id="GO:0003677">
    <property type="term" value="F:DNA binding"/>
    <property type="evidence" value="ECO:0007669"/>
    <property type="project" value="InterPro"/>
</dbReference>
<name>A0A838WT89_9CORY</name>
<dbReference type="EMBL" id="JACEOR010000408">
    <property type="protein sequence ID" value="MBA4505542.1"/>
    <property type="molecule type" value="Genomic_DNA"/>
</dbReference>
<dbReference type="InterPro" id="IPR000212">
    <property type="entry name" value="DNA_helicase_UvrD/REP"/>
</dbReference>
<keyword evidence="2" id="KW-0547">Nucleotide-binding</keyword>
<dbReference type="RefSeq" id="WP_181729946.1">
    <property type="nucleotide sequence ID" value="NZ_JACEOR010000408.1"/>
</dbReference>
<dbReference type="AlphaFoldDB" id="A0A838WT89"/>
<dbReference type="Proteomes" id="UP000580709">
    <property type="component" value="Unassembled WGS sequence"/>
</dbReference>
<dbReference type="PANTHER" id="PTHR11070">
    <property type="entry name" value="UVRD / RECB / PCRA DNA HELICASE FAMILY MEMBER"/>
    <property type="match status" value="1"/>
</dbReference>
<feature type="domain" description="(+)RNA virus helicase C-terminal" evidence="1">
    <location>
        <begin position="99"/>
        <end position="271"/>
    </location>
</feature>
<evidence type="ECO:0000259" key="1">
    <source>
        <dbReference type="Pfam" id="PF01443"/>
    </source>
</evidence>
<dbReference type="Pfam" id="PF01443">
    <property type="entry name" value="Viral_helicase1"/>
    <property type="match status" value="1"/>
</dbReference>
<dbReference type="GO" id="GO:0005524">
    <property type="term" value="F:ATP binding"/>
    <property type="evidence" value="ECO:0007669"/>
    <property type="project" value="UniProtKB-KW"/>
</dbReference>
<evidence type="ECO:0000313" key="2">
    <source>
        <dbReference type="EMBL" id="MBA4505542.1"/>
    </source>
</evidence>
<dbReference type="GO" id="GO:0005829">
    <property type="term" value="C:cytosol"/>
    <property type="evidence" value="ECO:0007669"/>
    <property type="project" value="TreeGrafter"/>
</dbReference>
<dbReference type="InterPro" id="IPR027417">
    <property type="entry name" value="P-loop_NTPase"/>
</dbReference>
<keyword evidence="2" id="KW-0067">ATP-binding</keyword>
<feature type="non-terminal residue" evidence="2">
    <location>
        <position position="1"/>
    </location>
</feature>
<dbReference type="GO" id="GO:0043138">
    <property type="term" value="F:3'-5' DNA helicase activity"/>
    <property type="evidence" value="ECO:0007669"/>
    <property type="project" value="TreeGrafter"/>
</dbReference>
<reference evidence="2 3" key="1">
    <citation type="submission" date="2020-07" db="EMBL/GenBank/DDBJ databases">
        <authorList>
            <person name="Khare M."/>
        </authorList>
    </citation>
    <scope>NUCLEOTIDE SEQUENCE [LARGE SCALE GENOMIC DNA]</scope>
    <source>
        <strain evidence="2 3">P8776</strain>
    </source>
</reference>
<dbReference type="InterPro" id="IPR027351">
    <property type="entry name" value="(+)RNA_virus_helicase_core_dom"/>
</dbReference>
<sequence length="301" mass="32909">PTTPADTALVDELAELIGVPDPEEARRAEEDEWRRQVAEAEDALDILSSSASTDNDDDQFEAEILSAHDIIDAETLARRQRVTDVRSTAERAREDHTWAYGHVIVDEAQELSPMEWRMVFRRSPSRWMTLVGDTAQTSAPSGTDDWAATLEPFVGTRFKVHELSVNYRTPAEIMVLADRILAEIDPEAQPATAIRSTGHPVRVLPSGVQRPSPSDGRTSAVITADNVAEIKGLEFDHVTVVEPQELIDASPQGWQDLYVAVTRATQTLTVIGDVEGGLLHGVDDHDVTVGLPGDVGGHRAQ</sequence>
<comment type="caution">
    <text evidence="2">The sequence shown here is derived from an EMBL/GenBank/DDBJ whole genome shotgun (WGS) entry which is preliminary data.</text>
</comment>
<dbReference type="Gene3D" id="3.40.50.300">
    <property type="entry name" value="P-loop containing nucleotide triphosphate hydrolases"/>
    <property type="match status" value="2"/>
</dbReference>
<gene>
    <name evidence="2" type="ORF">H0H28_09470</name>
</gene>